<dbReference type="GO" id="GO:0005789">
    <property type="term" value="C:endoplasmic reticulum membrane"/>
    <property type="evidence" value="ECO:0007669"/>
    <property type="project" value="UniProtKB-SubCell"/>
</dbReference>
<reference evidence="16" key="1">
    <citation type="submission" date="2022-01" db="EMBL/GenBank/DDBJ databases">
        <authorList>
            <person name="King R."/>
        </authorList>
    </citation>
    <scope>NUCLEOTIDE SEQUENCE</scope>
</reference>
<comment type="cofactor">
    <cofactor evidence="1 13">
        <name>heme</name>
        <dbReference type="ChEBI" id="CHEBI:30413"/>
    </cofactor>
</comment>
<dbReference type="SUPFAM" id="SSF48264">
    <property type="entry name" value="Cytochrome P450"/>
    <property type="match status" value="1"/>
</dbReference>
<dbReference type="Pfam" id="PF00067">
    <property type="entry name" value="p450"/>
    <property type="match status" value="1"/>
</dbReference>
<evidence type="ECO:0000256" key="8">
    <source>
        <dbReference type="ARBA" id="ARBA00022848"/>
    </source>
</evidence>
<accession>A0A9P0D0Z0</accession>
<dbReference type="GO" id="GO:0016705">
    <property type="term" value="F:oxidoreductase activity, acting on paired donors, with incorporation or reduction of molecular oxygen"/>
    <property type="evidence" value="ECO:0007669"/>
    <property type="project" value="InterPro"/>
</dbReference>
<evidence type="ECO:0000256" key="3">
    <source>
        <dbReference type="ARBA" id="ARBA00004406"/>
    </source>
</evidence>
<keyword evidence="15" id="KW-1133">Transmembrane helix</keyword>
<dbReference type="PRINTS" id="PR00463">
    <property type="entry name" value="EP450I"/>
</dbReference>
<dbReference type="OrthoDB" id="2789670at2759"/>
<dbReference type="InterPro" id="IPR002401">
    <property type="entry name" value="Cyt_P450_E_grp-I"/>
</dbReference>
<comment type="subcellular location">
    <subcellularLocation>
        <location evidence="3">Endoplasmic reticulum membrane</location>
        <topology evidence="3">Peripheral membrane protein</topology>
    </subcellularLocation>
    <subcellularLocation>
        <location evidence="2">Microsome membrane</location>
        <topology evidence="2">Peripheral membrane protein</topology>
    </subcellularLocation>
</comment>
<comment type="similarity">
    <text evidence="4 14">Belongs to the cytochrome P450 family.</text>
</comment>
<dbReference type="PANTHER" id="PTHR24292:SF45">
    <property type="entry name" value="CYTOCHROME P450 6G1-RELATED"/>
    <property type="match status" value="1"/>
</dbReference>
<dbReference type="EMBL" id="OV651815">
    <property type="protein sequence ID" value="CAH1108302.1"/>
    <property type="molecule type" value="Genomic_DNA"/>
</dbReference>
<feature type="binding site" description="axial binding residue" evidence="13">
    <location>
        <position position="441"/>
    </location>
    <ligand>
        <name>heme</name>
        <dbReference type="ChEBI" id="CHEBI:30413"/>
    </ligand>
    <ligandPart>
        <name>Fe</name>
        <dbReference type="ChEBI" id="CHEBI:18248"/>
    </ligandPart>
</feature>
<protein>
    <recommendedName>
        <fullName evidence="18">Cytochrome P450</fullName>
    </recommendedName>
</protein>
<evidence type="ECO:0000256" key="10">
    <source>
        <dbReference type="ARBA" id="ARBA00023004"/>
    </source>
</evidence>
<keyword evidence="5 13" id="KW-0349">Heme</keyword>
<dbReference type="InterPro" id="IPR050476">
    <property type="entry name" value="Insect_CytP450_Detox"/>
</dbReference>
<dbReference type="FunFam" id="1.10.630.10:FF:000042">
    <property type="entry name" value="Cytochrome P450"/>
    <property type="match status" value="1"/>
</dbReference>
<keyword evidence="17" id="KW-1185">Reference proteome</keyword>
<dbReference type="GO" id="GO:0005506">
    <property type="term" value="F:iron ion binding"/>
    <property type="evidence" value="ECO:0007669"/>
    <property type="project" value="InterPro"/>
</dbReference>
<dbReference type="GO" id="GO:0020037">
    <property type="term" value="F:heme binding"/>
    <property type="evidence" value="ECO:0007669"/>
    <property type="project" value="InterPro"/>
</dbReference>
<feature type="transmembrane region" description="Helical" evidence="15">
    <location>
        <begin position="6"/>
        <end position="26"/>
    </location>
</feature>
<evidence type="ECO:0000256" key="7">
    <source>
        <dbReference type="ARBA" id="ARBA00022824"/>
    </source>
</evidence>
<dbReference type="Gene3D" id="1.10.630.10">
    <property type="entry name" value="Cytochrome P450"/>
    <property type="match status" value="1"/>
</dbReference>
<dbReference type="InterPro" id="IPR017972">
    <property type="entry name" value="Cyt_P450_CS"/>
</dbReference>
<keyword evidence="15" id="KW-0812">Transmembrane</keyword>
<keyword evidence="10 13" id="KW-0408">Iron</keyword>
<sequence length="497" mass="57571">MLITSSIFLDFIILLVTGLYILHIYISRKHKYWKKRGVYFSKPKPFVGNFLDIVLLKKSLGDWLKDLYDQIDKDFFGIYVFDDPFLVVKDPKLIKNILIKNFNSFVDRTVSPLDHSPFTAHMLLFQKNPGWKLGRSKLSAAFSSGKMKSMFPLLLESADDLVHFLQKNQISLETRELFAKYTTDVISKCAFGIHSHSFESSDSMFTIQRRKIFEFSLRNAFTQTMYFLKPNWVTRFKMEFIEKKIMEYFTRVFMESLRARTTKNKTYSDLIDIMNELKETEKMKDDENDEVMFCGAALNFFIAGFEPASTTISYTLYEFAVNPHIQQTAREEVAAVIKKHGGITFDALRDMPYFDMCINETLRKYPALPFLQRNCNEDFPVPDSDFVIEKGTPILIPLTGLQLDEKLFPEPYKYDPERFKNKTDSGNGLYFLPFGDGQRACLGERFGRIMSKLALASILTNFEVTKCSDTPVSIIFEPMSLLLLSNVGVPLQFKKLQ</sequence>
<keyword evidence="7" id="KW-0256">Endoplasmic reticulum</keyword>
<evidence type="ECO:0000256" key="11">
    <source>
        <dbReference type="ARBA" id="ARBA00023033"/>
    </source>
</evidence>
<dbReference type="CDD" id="cd11056">
    <property type="entry name" value="CYP6-like"/>
    <property type="match status" value="1"/>
</dbReference>
<evidence type="ECO:0008006" key="18">
    <source>
        <dbReference type="Google" id="ProtNLM"/>
    </source>
</evidence>
<evidence type="ECO:0000256" key="1">
    <source>
        <dbReference type="ARBA" id="ARBA00001971"/>
    </source>
</evidence>
<dbReference type="InterPro" id="IPR001128">
    <property type="entry name" value="Cyt_P450"/>
</dbReference>
<keyword evidence="6 13" id="KW-0479">Metal-binding</keyword>
<dbReference type="PROSITE" id="PS00086">
    <property type="entry name" value="CYTOCHROME_P450"/>
    <property type="match status" value="1"/>
</dbReference>
<evidence type="ECO:0000256" key="2">
    <source>
        <dbReference type="ARBA" id="ARBA00004174"/>
    </source>
</evidence>
<proteinExistence type="inferred from homology"/>
<evidence type="ECO:0000256" key="13">
    <source>
        <dbReference type="PIRSR" id="PIRSR602401-1"/>
    </source>
</evidence>
<dbReference type="InterPro" id="IPR036396">
    <property type="entry name" value="Cyt_P450_sf"/>
</dbReference>
<evidence type="ECO:0000313" key="16">
    <source>
        <dbReference type="EMBL" id="CAH1108302.1"/>
    </source>
</evidence>
<keyword evidence="8" id="KW-0492">Microsome</keyword>
<evidence type="ECO:0000256" key="14">
    <source>
        <dbReference type="RuleBase" id="RU000461"/>
    </source>
</evidence>
<name>A0A9P0D0Z0_9CUCU</name>
<evidence type="ECO:0000256" key="6">
    <source>
        <dbReference type="ARBA" id="ARBA00022723"/>
    </source>
</evidence>
<dbReference type="GO" id="GO:0004497">
    <property type="term" value="F:monooxygenase activity"/>
    <property type="evidence" value="ECO:0007669"/>
    <property type="project" value="UniProtKB-KW"/>
</dbReference>
<evidence type="ECO:0000256" key="15">
    <source>
        <dbReference type="SAM" id="Phobius"/>
    </source>
</evidence>
<keyword evidence="11 14" id="KW-0503">Monooxygenase</keyword>
<keyword evidence="9 14" id="KW-0560">Oxidoreductase</keyword>
<dbReference type="PRINTS" id="PR00385">
    <property type="entry name" value="P450"/>
</dbReference>
<dbReference type="AlphaFoldDB" id="A0A9P0D0Z0"/>
<evidence type="ECO:0000256" key="12">
    <source>
        <dbReference type="ARBA" id="ARBA00023136"/>
    </source>
</evidence>
<evidence type="ECO:0000256" key="4">
    <source>
        <dbReference type="ARBA" id="ARBA00010617"/>
    </source>
</evidence>
<evidence type="ECO:0000256" key="5">
    <source>
        <dbReference type="ARBA" id="ARBA00022617"/>
    </source>
</evidence>
<gene>
    <name evidence="16" type="ORF">PSYICH_LOCUS9714</name>
</gene>
<dbReference type="Proteomes" id="UP001153636">
    <property type="component" value="Chromosome 3"/>
</dbReference>
<dbReference type="PANTHER" id="PTHR24292">
    <property type="entry name" value="CYTOCHROME P450"/>
    <property type="match status" value="1"/>
</dbReference>
<evidence type="ECO:0000313" key="17">
    <source>
        <dbReference type="Proteomes" id="UP001153636"/>
    </source>
</evidence>
<evidence type="ECO:0000256" key="9">
    <source>
        <dbReference type="ARBA" id="ARBA00023002"/>
    </source>
</evidence>
<keyword evidence="12 15" id="KW-0472">Membrane</keyword>
<organism evidence="16 17">
    <name type="scientific">Psylliodes chrysocephalus</name>
    <dbReference type="NCBI Taxonomy" id="3402493"/>
    <lineage>
        <taxon>Eukaryota</taxon>
        <taxon>Metazoa</taxon>
        <taxon>Ecdysozoa</taxon>
        <taxon>Arthropoda</taxon>
        <taxon>Hexapoda</taxon>
        <taxon>Insecta</taxon>
        <taxon>Pterygota</taxon>
        <taxon>Neoptera</taxon>
        <taxon>Endopterygota</taxon>
        <taxon>Coleoptera</taxon>
        <taxon>Polyphaga</taxon>
        <taxon>Cucujiformia</taxon>
        <taxon>Chrysomeloidea</taxon>
        <taxon>Chrysomelidae</taxon>
        <taxon>Galerucinae</taxon>
        <taxon>Alticini</taxon>
        <taxon>Psylliodes</taxon>
    </lineage>
</organism>